<protein>
    <submittedName>
        <fullName evidence="1">Uncharacterized protein</fullName>
    </submittedName>
</protein>
<gene>
    <name evidence="1" type="ORF">BJ981_002063</name>
</gene>
<comment type="caution">
    <text evidence="1">The sequence shown here is derived from an EMBL/GenBank/DDBJ whole genome shotgun (WGS) entry which is preliminary data.</text>
</comment>
<dbReference type="Proteomes" id="UP000588112">
    <property type="component" value="Unassembled WGS sequence"/>
</dbReference>
<organism evidence="1 2">
    <name type="scientific">Sphaerisporangium krabiense</name>
    <dbReference type="NCBI Taxonomy" id="763782"/>
    <lineage>
        <taxon>Bacteria</taxon>
        <taxon>Bacillati</taxon>
        <taxon>Actinomycetota</taxon>
        <taxon>Actinomycetes</taxon>
        <taxon>Streptosporangiales</taxon>
        <taxon>Streptosporangiaceae</taxon>
        <taxon>Sphaerisporangium</taxon>
    </lineage>
</organism>
<dbReference type="AlphaFoldDB" id="A0A7W9DPV7"/>
<dbReference type="EMBL" id="JACHBR010000001">
    <property type="protein sequence ID" value="MBB5626364.1"/>
    <property type="molecule type" value="Genomic_DNA"/>
</dbReference>
<keyword evidence="2" id="KW-1185">Reference proteome</keyword>
<evidence type="ECO:0000313" key="2">
    <source>
        <dbReference type="Proteomes" id="UP000588112"/>
    </source>
</evidence>
<sequence>MAHMHPYIAREPYKPHVEAVQILAILGECRNTIGVLEELLRQPEANHQNIKSGVLTLVNMLHSHQDKSYELFPNDHMACAALTKATMDYKQYVLSLPNALMTSTRAVPRPPSIQVHVTPNAQRLANLTARMLPAAHRGRYVEELQAELWDLASARATKSMQLLYAFQQLGRVWQLRRELLVPGRCRGEVLLRWASWVLESDVRTWIPLSAIVILALINVVIEQGWGSAFLAAPTAWVFHKGVQRLRTRWGIQPPDKDRARK</sequence>
<reference evidence="1 2" key="1">
    <citation type="submission" date="2020-08" db="EMBL/GenBank/DDBJ databases">
        <title>Sequencing the genomes of 1000 actinobacteria strains.</title>
        <authorList>
            <person name="Klenk H.-P."/>
        </authorList>
    </citation>
    <scope>NUCLEOTIDE SEQUENCE [LARGE SCALE GENOMIC DNA]</scope>
    <source>
        <strain evidence="1 2">DSM 45790</strain>
    </source>
</reference>
<evidence type="ECO:0000313" key="1">
    <source>
        <dbReference type="EMBL" id="MBB5626364.1"/>
    </source>
</evidence>
<accession>A0A7W9DPV7</accession>
<proteinExistence type="predicted"/>
<name>A0A7W9DPV7_9ACTN</name>